<feature type="transmembrane region" description="Helical" evidence="7">
    <location>
        <begin position="145"/>
        <end position="172"/>
    </location>
</feature>
<dbReference type="AlphaFoldDB" id="A0A7X2Z7S9"/>
<dbReference type="GO" id="GO:0005886">
    <property type="term" value="C:plasma membrane"/>
    <property type="evidence" value="ECO:0007669"/>
    <property type="project" value="UniProtKB-SubCell"/>
</dbReference>
<feature type="transmembrane region" description="Helical" evidence="7">
    <location>
        <begin position="64"/>
        <end position="85"/>
    </location>
</feature>
<dbReference type="InterPro" id="IPR003660">
    <property type="entry name" value="HAMP_dom"/>
</dbReference>
<dbReference type="PANTHER" id="PTHR32089:SF112">
    <property type="entry name" value="LYSOZYME-LIKE PROTEIN-RELATED"/>
    <property type="match status" value="1"/>
</dbReference>
<keyword evidence="11" id="KW-1185">Reference proteome</keyword>
<keyword evidence="7" id="KW-0812">Transmembrane</keyword>
<feature type="transmembrane region" description="Helical" evidence="7">
    <location>
        <begin position="233"/>
        <end position="256"/>
    </location>
</feature>
<dbReference type="EMBL" id="WNZX01000002">
    <property type="protein sequence ID" value="MUG69898.1"/>
    <property type="molecule type" value="Genomic_DNA"/>
</dbReference>
<dbReference type="Pfam" id="PF00672">
    <property type="entry name" value="HAMP"/>
    <property type="match status" value="1"/>
</dbReference>
<keyword evidence="3 7" id="KW-0472">Membrane</keyword>
<dbReference type="Proteomes" id="UP000450917">
    <property type="component" value="Unassembled WGS sequence"/>
</dbReference>
<feature type="domain" description="HAMP" evidence="9">
    <location>
        <begin position="252"/>
        <end position="306"/>
    </location>
</feature>
<evidence type="ECO:0000313" key="11">
    <source>
        <dbReference type="Proteomes" id="UP000450917"/>
    </source>
</evidence>
<dbReference type="SUPFAM" id="SSF58104">
    <property type="entry name" value="Methyl-accepting chemotaxis protein (MCP) signaling domain"/>
    <property type="match status" value="1"/>
</dbReference>
<dbReference type="CDD" id="cd06225">
    <property type="entry name" value="HAMP"/>
    <property type="match status" value="1"/>
</dbReference>
<evidence type="ECO:0000256" key="7">
    <source>
        <dbReference type="SAM" id="Phobius"/>
    </source>
</evidence>
<feature type="transmembrane region" description="Helical" evidence="7">
    <location>
        <begin position="30"/>
        <end position="52"/>
    </location>
</feature>
<feature type="domain" description="Methyl-accepting transducer" evidence="8">
    <location>
        <begin position="325"/>
        <end position="561"/>
    </location>
</feature>
<dbReference type="PROSITE" id="PS50885">
    <property type="entry name" value="HAMP"/>
    <property type="match status" value="1"/>
</dbReference>
<comment type="subcellular location">
    <subcellularLocation>
        <location evidence="1">Cell membrane</location>
    </subcellularLocation>
</comment>
<evidence type="ECO:0000259" key="8">
    <source>
        <dbReference type="PROSITE" id="PS50111"/>
    </source>
</evidence>
<keyword evidence="2" id="KW-1003">Cell membrane</keyword>
<reference evidence="10 11" key="1">
    <citation type="submission" date="2019-11" db="EMBL/GenBank/DDBJ databases">
        <title>Draft genome sequences of five Paenibacillus species of dairy origin.</title>
        <authorList>
            <person name="Olajide A.M."/>
            <person name="Chen S."/>
            <person name="Lapointe G."/>
        </authorList>
    </citation>
    <scope>NUCLEOTIDE SEQUENCE [LARGE SCALE GENOMIC DNA]</scope>
    <source>
        <strain evidence="10 11">2CS3</strain>
    </source>
</reference>
<evidence type="ECO:0000256" key="1">
    <source>
        <dbReference type="ARBA" id="ARBA00004236"/>
    </source>
</evidence>
<dbReference type="CDD" id="cd11386">
    <property type="entry name" value="MCP_signal"/>
    <property type="match status" value="1"/>
</dbReference>
<dbReference type="PROSITE" id="PS50111">
    <property type="entry name" value="CHEMOTAXIS_TRANSDUC_2"/>
    <property type="match status" value="1"/>
</dbReference>
<evidence type="ECO:0000259" key="9">
    <source>
        <dbReference type="PROSITE" id="PS50885"/>
    </source>
</evidence>
<evidence type="ECO:0000256" key="6">
    <source>
        <dbReference type="PROSITE-ProRule" id="PRU00284"/>
    </source>
</evidence>
<protein>
    <submittedName>
        <fullName evidence="10">HAMP domain-containing protein</fullName>
    </submittedName>
</protein>
<evidence type="ECO:0000256" key="5">
    <source>
        <dbReference type="ARBA" id="ARBA00029447"/>
    </source>
</evidence>
<evidence type="ECO:0000256" key="4">
    <source>
        <dbReference type="ARBA" id="ARBA00023224"/>
    </source>
</evidence>
<evidence type="ECO:0000256" key="2">
    <source>
        <dbReference type="ARBA" id="ARBA00022475"/>
    </source>
</evidence>
<feature type="transmembrane region" description="Helical" evidence="7">
    <location>
        <begin position="193"/>
        <end position="213"/>
    </location>
</feature>
<organism evidence="10 11">
    <name type="scientific">Paenibacillus validus</name>
    <dbReference type="NCBI Taxonomy" id="44253"/>
    <lineage>
        <taxon>Bacteria</taxon>
        <taxon>Bacillati</taxon>
        <taxon>Bacillota</taxon>
        <taxon>Bacilli</taxon>
        <taxon>Bacillales</taxon>
        <taxon>Paenibacillaceae</taxon>
        <taxon>Paenibacillus</taxon>
    </lineage>
</organism>
<keyword evidence="4 6" id="KW-0807">Transducer</keyword>
<dbReference type="PANTHER" id="PTHR32089">
    <property type="entry name" value="METHYL-ACCEPTING CHEMOTAXIS PROTEIN MCPB"/>
    <property type="match status" value="1"/>
</dbReference>
<dbReference type="Gene3D" id="1.10.287.950">
    <property type="entry name" value="Methyl-accepting chemotaxis protein"/>
    <property type="match status" value="1"/>
</dbReference>
<evidence type="ECO:0000256" key="3">
    <source>
        <dbReference type="ARBA" id="ARBA00023136"/>
    </source>
</evidence>
<comment type="similarity">
    <text evidence="5">Belongs to the methyl-accepting chemotaxis (MCP) protein family.</text>
</comment>
<keyword evidence="7" id="KW-1133">Transmembrane helix</keyword>
<name>A0A7X2Z7S9_9BACL</name>
<dbReference type="SMART" id="SM00304">
    <property type="entry name" value="HAMP"/>
    <property type="match status" value="2"/>
</dbReference>
<gene>
    <name evidence="10" type="ORF">GNP93_04320</name>
</gene>
<dbReference type="SMART" id="SM00283">
    <property type="entry name" value="MA"/>
    <property type="match status" value="1"/>
</dbReference>
<accession>A0A7X2Z7S9</accession>
<evidence type="ECO:0000313" key="10">
    <source>
        <dbReference type="EMBL" id="MUG69898.1"/>
    </source>
</evidence>
<dbReference type="Pfam" id="PF00015">
    <property type="entry name" value="MCPsignal"/>
    <property type="match status" value="1"/>
</dbReference>
<sequence length="611" mass="67490">MRLLFSPMFKSISFKHKEDQPATMKYSSKLMTIVLTFFILAPLIWIVGLYYYEALESISEAGLILLHPPLIIFIAVNIGTVVIVLRRQIRRISAYMEHQHPDQLEPAQKSIAFIPKFFVAGVLVYSLVGPHSALLGQDFINRQEYWFSVLLALPIISIYSISFFAFLVVTLERWVSLVPVNTRYRSVSLKFKLTLNVLVTCLGIMILFMVVNINGVYNQHLTNQSTKVVHWNMVAAASVLIAVSLNMYALFASITVPVNVLRQKIHELAENGGDLTREISLNVRDDLGELGRSVNLLLANIRPIIRKVQTVSEAVEKASSSLARSAASTTGQSRQITESMKIVNSATLTQQSAVEETLTAVEQMSSGIFQIAESSGLVSDSSTEVYEEALAGQRTMNELAAQMDVIYQSMEQIQTAVTRQNEQINLINGIGALISDLAGQTNLLSLNASIEAARAGEVGRGFAVVAGEIRKLAEQSGQSVQKISQLVQEIQAQSDHVTLETRQGKVEVENGKQEMTVMEQRFHSITHSIESVRKQILEVTSTAEQMSAGAEEVTATVNQLSHYAQITSGHSQKVTEATTEQIHAMEDISTSTVQLSELSQELNDTILKFKA</sequence>
<dbReference type="GO" id="GO:0007165">
    <property type="term" value="P:signal transduction"/>
    <property type="evidence" value="ECO:0007669"/>
    <property type="project" value="UniProtKB-KW"/>
</dbReference>
<comment type="caution">
    <text evidence="10">The sequence shown here is derived from an EMBL/GenBank/DDBJ whole genome shotgun (WGS) entry which is preliminary data.</text>
</comment>
<dbReference type="InterPro" id="IPR004089">
    <property type="entry name" value="MCPsignal_dom"/>
</dbReference>
<proteinExistence type="inferred from homology"/>